<evidence type="ECO:0000256" key="5">
    <source>
        <dbReference type="ARBA" id="ARBA00018602"/>
    </source>
</evidence>
<comment type="catalytic activity">
    <reaction evidence="17">
        <text>RNA(n) + a ribonucleoside 5'-triphosphate = RNA(n+1) + diphosphate</text>
        <dbReference type="Rhea" id="RHEA:21248"/>
        <dbReference type="Rhea" id="RHEA-COMP:14527"/>
        <dbReference type="Rhea" id="RHEA-COMP:17342"/>
        <dbReference type="ChEBI" id="CHEBI:33019"/>
        <dbReference type="ChEBI" id="CHEBI:61557"/>
        <dbReference type="ChEBI" id="CHEBI:140395"/>
        <dbReference type="EC" id="2.7.7.48"/>
    </reaction>
</comment>
<dbReference type="Pfam" id="PF21561">
    <property type="entry name" value="L_thumb_ring_vir"/>
    <property type="match status" value="1"/>
</dbReference>
<evidence type="ECO:0000256" key="16">
    <source>
        <dbReference type="ARBA" id="ARBA00034123"/>
    </source>
</evidence>
<evidence type="ECO:0000256" key="8">
    <source>
        <dbReference type="ARBA" id="ARBA00022695"/>
    </source>
</evidence>
<evidence type="ECO:0000256" key="13">
    <source>
        <dbReference type="ARBA" id="ARBA00030285"/>
    </source>
</evidence>
<keyword evidence="11" id="KW-0460">Magnesium</keyword>
<dbReference type="CDD" id="cd22349">
    <property type="entry name" value="PDDEXK_RNA_polymerase-like"/>
    <property type="match status" value="1"/>
</dbReference>
<keyword evidence="6 19" id="KW-0696">RNA-directed RNA polymerase</keyword>
<comment type="similarity">
    <text evidence="16">Belongs to the Bunyavirales RNA polymerase family.</text>
</comment>
<protein>
    <recommendedName>
        <fullName evidence="5">RNA-directed RNA polymerase L</fullName>
        <ecNumber evidence="4">2.7.7.48</ecNumber>
    </recommendedName>
    <alternativeName>
        <fullName evidence="13">Large structural protein</fullName>
    </alternativeName>
    <alternativeName>
        <fullName evidence="15">Replicase</fullName>
    </alternativeName>
    <alternativeName>
        <fullName evidence="14">Transcriptase</fullName>
    </alternativeName>
</protein>
<dbReference type="GO" id="GO:0039694">
    <property type="term" value="P:viral RNA genome replication"/>
    <property type="evidence" value="ECO:0007669"/>
    <property type="project" value="InterPro"/>
</dbReference>
<evidence type="ECO:0000256" key="12">
    <source>
        <dbReference type="ARBA" id="ARBA00022953"/>
    </source>
</evidence>
<dbReference type="GO" id="GO:0000166">
    <property type="term" value="F:nucleotide binding"/>
    <property type="evidence" value="ECO:0007669"/>
    <property type="project" value="UniProtKB-KW"/>
</dbReference>
<evidence type="ECO:0000256" key="17">
    <source>
        <dbReference type="ARBA" id="ARBA00048744"/>
    </source>
</evidence>
<evidence type="ECO:0000256" key="3">
    <source>
        <dbReference type="ARBA" id="ARBA00004340"/>
    </source>
</evidence>
<comment type="subcellular location">
    <subcellularLocation>
        <location evidence="3">Host cell</location>
    </subcellularLocation>
</comment>
<keyword evidence="12" id="KW-0693">Viral RNA replication</keyword>
<evidence type="ECO:0000256" key="9">
    <source>
        <dbReference type="ARBA" id="ARBA00022741"/>
    </source>
</evidence>
<reference evidence="19" key="1">
    <citation type="submission" date="2014-09" db="EMBL/GenBank/DDBJ databases">
        <authorList>
            <person name="Li C.-X."/>
            <person name="Shi M."/>
            <person name="Tian J.-H."/>
            <person name="Lin X.-D."/>
            <person name="Kang Y.-J."/>
            <person name="Qin X.-C."/>
            <person name="Chen L.-J."/>
            <person name="Xu J."/>
            <person name="Holmes E.C."/>
        </authorList>
    </citation>
    <scope>NUCLEOTIDE SEQUENCE</scope>
    <source>
        <strain evidence="19">BFJSC-10</strain>
    </source>
</reference>
<evidence type="ECO:0000256" key="14">
    <source>
        <dbReference type="ARBA" id="ARBA00030436"/>
    </source>
</evidence>
<dbReference type="Pfam" id="PF15518">
    <property type="entry name" value="L_protein_N"/>
    <property type="match status" value="1"/>
</dbReference>
<dbReference type="InterPro" id="IPR007322">
    <property type="entry name" value="RNA_pol_bunyavir"/>
</dbReference>
<keyword evidence="8" id="KW-0548">Nucleotidyltransferase</keyword>
<evidence type="ECO:0000256" key="2">
    <source>
        <dbReference type="ARBA" id="ARBA00001946"/>
    </source>
</evidence>
<gene>
    <name evidence="19" type="primary">L</name>
</gene>
<dbReference type="GO" id="GO:0016787">
    <property type="term" value="F:hydrolase activity"/>
    <property type="evidence" value="ECO:0007669"/>
    <property type="project" value="UniProtKB-KW"/>
</dbReference>
<keyword evidence="7" id="KW-0808">Transferase</keyword>
<evidence type="ECO:0000256" key="15">
    <source>
        <dbReference type="ARBA" id="ARBA00031012"/>
    </source>
</evidence>
<name>A0A0B5KXU2_9VIRU</name>
<dbReference type="InterPro" id="IPR029124">
    <property type="entry name" value="L_protein_N"/>
</dbReference>
<dbReference type="EC" id="2.7.7.48" evidence="4"/>
<keyword evidence="9" id="KW-0547">Nucleotide-binding</keyword>
<dbReference type="GO" id="GO:0043657">
    <property type="term" value="C:host cell"/>
    <property type="evidence" value="ECO:0007669"/>
    <property type="project" value="UniProtKB-SubCell"/>
</dbReference>
<dbReference type="GO" id="GO:0006351">
    <property type="term" value="P:DNA-templated transcription"/>
    <property type="evidence" value="ECO:0007669"/>
    <property type="project" value="InterPro"/>
</dbReference>
<keyword evidence="10" id="KW-0378">Hydrolase</keyword>
<sequence>MEYNTYNQFLARIRGCSDPALAKDIDTDILVARHDYFGRELCKTLDIEYRNDIPLVDILLEVKNDFDPLSINIPLMTPDNYLVANGKLFIIDYKVSVSRESSIQTLNKYTGILEEVCPKIGIDFEIAIVRANPITSEITFSSDEFRNLFGALNFDLDFSQFLELKRILYEKFADNEEFLLKVSHGDFTITAPWCKSGVKDLERHPIMKDFKKSLPFSYRRLFEESIRFNPYQAEKWNMQLIRLKEYTAEKYHNFIKDHTKKIFECTGNFERPSSSEIQKGWIEMTERMNETRILSTELCDQKPSAHFIWSKPDENYSNNNIQKLLRLSKSLQQINGVDTIDSAFKSIGLCMDFSDNIEEYNSICIMRKNEARKYVGQVQNKKIEPVKIGKSLIYWEQQFGLSNENFEGNTRVHFMKDYCGIGKHKNFKNKMLEDLELDKPKILDFNDDKIYLSSKQMIEQTSKILNQESNLDINKDFIYKNFKNNILESSEKMLETLETILSSKYWSCINDISILIKNIISISQYNRHNTFRVATSPNNNLFGILMPSTDIKSKRSTVVYFIITLHKEKDSVLNPGCLYKTYKTKDGYISISKAIRLDKERCQRLVSSPGLFLLTTTLFKYYSPDSSLSDIMPFSFYTSVSITKSLLTLTEPARYMIMNSLATSSHVREYISEKFSPNTKTLFSVYVTRKIKNACFTANKQREKIQLRNISLTDYDITQKGVEDNTDFDSIWFPGKVSLKGYINQIYLPFYFNAKGLHEKHHVMIDLAKTVLEIEKDQRINCPIPWSEDYHKQSVNLPIFLHSLAKNLILDTSRHNHLRSKIENKNNFNRSITTISTFTSSKSCIKIGDYQDLKEKIDQTTKKAIKANIKRTRVANNNFITDEEIDNEIKHSNYTDLRKSIPDYRDYISTKVFDRLYELLKLNLIDGSKTAIQNIMSMMLEHKEFYFTFFNKGQKTAKDREIFVGEFEAKMCMYAVERISKERCKLNPDEMISEPGDSKMKVLEQKAEQEIRYIIEQTRQKNKNLEMNQNLYKATKIEINADMSKWSAQDVFYKYFWLIALDPILYPAEKERIIYFLCNYMEKRLILPDELLCNILDQRKTYSDDIISEMTNMMSSNYVNIKRNWLQGNFNYTSSYVHSCAMSVYKDIIKEISQLIEGDVLINSLVHSDDNHTSITYIHDRLDSDILIEHAIETFEKICLAFGCQANMKKTYINNVIKEFVSLFCISGEPFSIFGRFLLTSVGDCAYIGPYEDMASRLTSTQTAIKHGCPPSLAWLSIAVNHWMTFTTYNMLPGQVNDPLLRLPCKERTELPIELFGILNADLSTIALIGLESSNITFLTQLIQRMSPIDIQKESIIDQCVKIPKWDLRQLSESEIFRLKIMRYLILDSEIDVDSIMGETSEMRGRSLITPRKFTTIGSLKKLISFNDYQQRLSQKDGMEEIFEFLLNKPELLVTKGEEKDDYMNSILFRYNSKKFKESLSIQNSVQLFIEQILFSHKPVIDYSGIRDKYSLIGDNLELEENPTIIGRMTFNQTYEQLSKDLAGFKLDNEDINLVYQFMILNDPLLITVANSILFKINGIFQKRTGLTCNNMPELRNLKLIHHSPALVLRAYSRNTPDIPGCEIEEMRRDLIHLEEFIEKTKLKEKMDQRIINNQMAIGMRDLKFELSEYTRFYQICYEYVKSTEHKVKVFILPCKAYTTIDFCSILQGNLLRDDEWVSIHYLKNITAGGYKAIVQKTNVSEINTALEAIRLLAYFTDTFVNNYSKKQFIQEVIDKFTYKNVPISKFYEILLNSHLRHEIIPFLFITGHLNQKDLDKYDAMKTAETITWNNWQINRSLQTGPIDLKISAHNKSIRIIGADDLLQIAELQVTRMNYDNIILAGRRLLMSRHGLKFETFKKIQFQDEIDYYITYQKKGKNQFAYQIHNKDSIIRRNTDNLNQRTRYYNEIVPVCPLLVAEMQVRSRINIRQLNYLNHDENYAGKIKIDIDEYIVMRRVQLYKMQNFEGPDIKSGLINFRVLMKTPELLNTNYNKISQSSILSFSRILTCTGNKYEDTLEFLSDEPLDIEEESLIESTPIFSVTYMKKGKKNMSYKSAIEQLILNGVEEIENVLDFSKNGFVSNENLGILEVIVSSINLLNTNEWSTMLLNCLHIALIKNGYDAEFHMFNMPDYFLENKIEFKVDWIKLREFIITLPDLDKEPWNSMFQRFKEKAINSIDKEVKKTKRFTSYLEVLKKRGGRSMFDFE</sequence>
<organism evidence="19">
    <name type="scientific">Wuhan Louse Fly Virus 1</name>
    <dbReference type="NCBI Taxonomy" id="1608113"/>
    <lineage>
        <taxon>Viruses</taxon>
        <taxon>Riboviria</taxon>
        <taxon>Orthornavirae</taxon>
        <taxon>Negarnaviricota</taxon>
        <taxon>Polyploviricotina</taxon>
        <taxon>Bunyaviricetes</taxon>
        <taxon>Elliovirales</taxon>
        <taxon>Peribunyaviridae</taxon>
        <taxon>Orthobunyavirus</taxon>
    </lineage>
</organism>
<evidence type="ECO:0000256" key="1">
    <source>
        <dbReference type="ARBA" id="ARBA00001936"/>
    </source>
</evidence>
<evidence type="ECO:0000256" key="4">
    <source>
        <dbReference type="ARBA" id="ARBA00012494"/>
    </source>
</evidence>
<dbReference type="NCBIfam" id="TIGR04202">
    <property type="entry name" value="capSnatchArena"/>
    <property type="match status" value="1"/>
</dbReference>
<evidence type="ECO:0000256" key="7">
    <source>
        <dbReference type="ARBA" id="ARBA00022679"/>
    </source>
</evidence>
<dbReference type="PROSITE" id="PS50525">
    <property type="entry name" value="RDRP_SSRNA_NEG_SEG"/>
    <property type="match status" value="1"/>
</dbReference>
<evidence type="ECO:0000256" key="6">
    <source>
        <dbReference type="ARBA" id="ARBA00022484"/>
    </source>
</evidence>
<reference evidence="19" key="2">
    <citation type="journal article" date="2015" name="Elife">
        <title>Unprecedented genomic diversity of RNA viruses in arthropods reveals the ancestry of negative-sense RNA viruses.</title>
        <authorList>
            <person name="Li C.X."/>
            <person name="Shi M."/>
            <person name="Tian J.H."/>
            <person name="Lin X.D."/>
            <person name="Kang Y.J."/>
            <person name="Chen L.J."/>
            <person name="Qin X.C."/>
            <person name="Xu J."/>
            <person name="Holmes E.C."/>
            <person name="Zhang Y.Z."/>
        </authorList>
    </citation>
    <scope>NUCLEOTIDE SEQUENCE</scope>
    <source>
        <strain evidence="19">BFJSC-10</strain>
    </source>
</reference>
<evidence type="ECO:0000313" key="19">
    <source>
        <dbReference type="EMBL" id="AJG39233.1"/>
    </source>
</evidence>
<evidence type="ECO:0000256" key="10">
    <source>
        <dbReference type="ARBA" id="ARBA00022801"/>
    </source>
</evidence>
<comment type="cofactor">
    <cofactor evidence="2">
        <name>Mg(2+)</name>
        <dbReference type="ChEBI" id="CHEBI:18420"/>
    </cofactor>
</comment>
<dbReference type="Gene3D" id="3.40.91.60">
    <property type="match status" value="1"/>
</dbReference>
<dbReference type="InterPro" id="IPR007099">
    <property type="entry name" value="RNA-dir_pol_NSvirus"/>
</dbReference>
<dbReference type="EMBL" id="KM817663">
    <property type="protein sequence ID" value="AJG39233.1"/>
    <property type="molecule type" value="Viral_cRNA"/>
</dbReference>
<dbReference type="InterPro" id="IPR048006">
    <property type="entry name" value="CapSnatch_bunyavir"/>
</dbReference>
<proteinExistence type="inferred from homology"/>
<comment type="cofactor">
    <cofactor evidence="1">
        <name>Mn(2+)</name>
        <dbReference type="ChEBI" id="CHEBI:29035"/>
    </cofactor>
</comment>
<accession>A0A0B5KXU2</accession>
<dbReference type="GO" id="GO:0003968">
    <property type="term" value="F:RNA-directed RNA polymerase activity"/>
    <property type="evidence" value="ECO:0007669"/>
    <property type="project" value="UniProtKB-KW"/>
</dbReference>
<dbReference type="InterPro" id="IPR048547">
    <property type="entry name" value="L_thumb_ring_bunyavir"/>
</dbReference>
<evidence type="ECO:0000259" key="18">
    <source>
        <dbReference type="PROSITE" id="PS50525"/>
    </source>
</evidence>
<dbReference type="Pfam" id="PF04196">
    <property type="entry name" value="Bunya_RdRp"/>
    <property type="match status" value="1"/>
</dbReference>
<feature type="domain" description="RdRp catalytic" evidence="18">
    <location>
        <begin position="1021"/>
        <end position="1212"/>
    </location>
</feature>
<evidence type="ECO:0000256" key="11">
    <source>
        <dbReference type="ARBA" id="ARBA00022842"/>
    </source>
</evidence>